<evidence type="ECO:0000256" key="1">
    <source>
        <dbReference type="SAM" id="MobiDB-lite"/>
    </source>
</evidence>
<dbReference type="Proteomes" id="UP001634394">
    <property type="component" value="Unassembled WGS sequence"/>
</dbReference>
<evidence type="ECO:0000313" key="3">
    <source>
        <dbReference type="Proteomes" id="UP001634394"/>
    </source>
</evidence>
<dbReference type="EMBL" id="JBJQND010000006">
    <property type="protein sequence ID" value="KAL3873778.1"/>
    <property type="molecule type" value="Genomic_DNA"/>
</dbReference>
<reference evidence="2 3" key="1">
    <citation type="submission" date="2024-11" db="EMBL/GenBank/DDBJ databases">
        <title>Chromosome-level genome assembly of the freshwater bivalve Anodonta woodiana.</title>
        <authorList>
            <person name="Chen X."/>
        </authorList>
    </citation>
    <scope>NUCLEOTIDE SEQUENCE [LARGE SCALE GENOMIC DNA]</scope>
    <source>
        <strain evidence="2">MN2024</strain>
        <tissue evidence="2">Gills</tissue>
    </source>
</reference>
<feature type="region of interest" description="Disordered" evidence="1">
    <location>
        <begin position="49"/>
        <end position="81"/>
    </location>
</feature>
<gene>
    <name evidence="2" type="ORF">ACJMK2_036863</name>
</gene>
<accession>A0ABD3WM29</accession>
<name>A0ABD3WM29_SINWO</name>
<comment type="caution">
    <text evidence="2">The sequence shown here is derived from an EMBL/GenBank/DDBJ whole genome shotgun (WGS) entry which is preliminary data.</text>
</comment>
<protein>
    <submittedName>
        <fullName evidence="2">Uncharacterized protein</fullName>
    </submittedName>
</protein>
<keyword evidence="3" id="KW-1185">Reference proteome</keyword>
<organism evidence="2 3">
    <name type="scientific">Sinanodonta woodiana</name>
    <name type="common">Chinese pond mussel</name>
    <name type="synonym">Anodonta woodiana</name>
    <dbReference type="NCBI Taxonomy" id="1069815"/>
    <lineage>
        <taxon>Eukaryota</taxon>
        <taxon>Metazoa</taxon>
        <taxon>Spiralia</taxon>
        <taxon>Lophotrochozoa</taxon>
        <taxon>Mollusca</taxon>
        <taxon>Bivalvia</taxon>
        <taxon>Autobranchia</taxon>
        <taxon>Heteroconchia</taxon>
        <taxon>Palaeoheterodonta</taxon>
        <taxon>Unionida</taxon>
        <taxon>Unionoidea</taxon>
        <taxon>Unionidae</taxon>
        <taxon>Unioninae</taxon>
        <taxon>Sinanodonta</taxon>
    </lineage>
</organism>
<proteinExistence type="predicted"/>
<evidence type="ECO:0000313" key="2">
    <source>
        <dbReference type="EMBL" id="KAL3873778.1"/>
    </source>
</evidence>
<sequence length="95" mass="10713">MEITPPTPPPEALNAVRGIGMRLATGWSLRASEGRTTLLHMWEKELQKRGIPNYSGQRRKKSSQRRETQPPTPPSMPIGHLMLQSLNPHLKMGHL</sequence>
<dbReference type="AlphaFoldDB" id="A0ABD3WM29"/>